<name>A0ABY4S7V7_AQUTE</name>
<dbReference type="SUPFAM" id="SSF54593">
    <property type="entry name" value="Glyoxalase/Bleomycin resistance protein/Dihydroxybiphenyl dioxygenase"/>
    <property type="match status" value="1"/>
</dbReference>
<sequence>MTQLIALMIHAADPAAARAWYQNAFPDAVHVQTVPGLETLHLGGVQLEFVPADDKVASGAAGTVPYWEVPDCTSVLAWLQSQGAVLYRGPMAIENGRVMCQVRDPWGNCIGIRGAQRPA</sequence>
<dbReference type="Gene3D" id="3.10.180.10">
    <property type="entry name" value="2,3-Dihydroxybiphenyl 1,2-Dioxygenase, domain 1"/>
    <property type="match status" value="1"/>
</dbReference>
<dbReference type="Proteomes" id="UP001056201">
    <property type="component" value="Chromosome 1"/>
</dbReference>
<keyword evidence="2" id="KW-1185">Reference proteome</keyword>
<organism evidence="1 2">
    <name type="scientific">Aquincola tertiaricarbonis</name>
    <dbReference type="NCBI Taxonomy" id="391953"/>
    <lineage>
        <taxon>Bacteria</taxon>
        <taxon>Pseudomonadati</taxon>
        <taxon>Pseudomonadota</taxon>
        <taxon>Betaproteobacteria</taxon>
        <taxon>Burkholderiales</taxon>
        <taxon>Sphaerotilaceae</taxon>
        <taxon>Aquincola</taxon>
    </lineage>
</organism>
<dbReference type="InterPro" id="IPR029068">
    <property type="entry name" value="Glyas_Bleomycin-R_OHBP_Dase"/>
</dbReference>
<dbReference type="EMBL" id="CP097635">
    <property type="protein sequence ID" value="URI07176.1"/>
    <property type="molecule type" value="Genomic_DNA"/>
</dbReference>
<protein>
    <submittedName>
        <fullName evidence="1">Glyoxalase/bleomycin resistance/dioxygenase family protein</fullName>
    </submittedName>
</protein>
<evidence type="ECO:0000313" key="2">
    <source>
        <dbReference type="Proteomes" id="UP001056201"/>
    </source>
</evidence>
<accession>A0ABY4S7V7</accession>
<gene>
    <name evidence="1" type="ORF">MW290_00695</name>
</gene>
<evidence type="ECO:0000313" key="1">
    <source>
        <dbReference type="EMBL" id="URI07176.1"/>
    </source>
</evidence>
<reference evidence="1" key="1">
    <citation type="submission" date="2022-05" db="EMBL/GenBank/DDBJ databases">
        <title>An RpoN-dependent PEP-CTERM gene is involved in floc formation of an Aquincola tertiaricarbonis strain.</title>
        <authorList>
            <person name="Qiu D."/>
            <person name="Xia M."/>
        </authorList>
    </citation>
    <scope>NUCLEOTIDE SEQUENCE</scope>
    <source>
        <strain evidence="1">RN12</strain>
    </source>
</reference>
<proteinExistence type="predicted"/>
<dbReference type="RefSeq" id="WP_250195441.1">
    <property type="nucleotide sequence ID" value="NZ_CP097635.1"/>
</dbReference>